<dbReference type="OrthoDB" id="7068596at2"/>
<gene>
    <name evidence="3" type="ORF">PA6_044_00010</name>
</gene>
<dbReference type="InterPro" id="IPR025392">
    <property type="entry name" value="DUF4124"/>
</dbReference>
<dbReference type="Pfam" id="PF13511">
    <property type="entry name" value="DUF4124"/>
    <property type="match status" value="1"/>
</dbReference>
<reference evidence="3" key="1">
    <citation type="submission" date="2024-09" db="EMBL/GenBank/DDBJ databases">
        <title>Whole genome shotgun sequence of Pseudomonas alcaligenes NBRC 14159.</title>
        <authorList>
            <person name="Yoshida I."/>
            <person name="Hosoyama A."/>
            <person name="Tsuchikane K."/>
            <person name="Noguchi M."/>
            <person name="Hirakata S."/>
            <person name="Ando Y."/>
            <person name="Ohji S."/>
            <person name="Yamazoe A."/>
            <person name="Yamazaki S."/>
            <person name="Fujita N."/>
        </authorList>
    </citation>
    <scope>NUCLEOTIDE SEQUENCE</scope>
    <source>
        <strain evidence="3">NBRC 14159</strain>
    </source>
</reference>
<proteinExistence type="predicted"/>
<evidence type="ECO:0000313" key="3">
    <source>
        <dbReference type="EMBL" id="GAD64650.1"/>
    </source>
</evidence>
<keyword evidence="4" id="KW-1185">Reference proteome</keyword>
<evidence type="ECO:0000259" key="2">
    <source>
        <dbReference type="Pfam" id="PF13511"/>
    </source>
</evidence>
<accession>U2ZT75</accession>
<organism evidence="3 4">
    <name type="scientific">Aquipseudomonas alcaligenes (strain ATCC 14909 / DSM 50342 / CCUG 1425 / JCM 20561 / NBRC 14159 / NCIMB 9945 / NCTC 10367 / 1577)</name>
    <name type="common">Pseudomonas alcaligenes</name>
    <dbReference type="NCBI Taxonomy" id="1215092"/>
    <lineage>
        <taxon>Bacteria</taxon>
        <taxon>Pseudomonadati</taxon>
        <taxon>Pseudomonadota</taxon>
        <taxon>Gammaproteobacteria</taxon>
        <taxon>Pseudomonadales</taxon>
        <taxon>Pseudomonadaceae</taxon>
        <taxon>Aquipseudomonas</taxon>
    </lineage>
</organism>
<feature type="domain" description="DUF4124" evidence="2">
    <location>
        <begin position="12"/>
        <end position="59"/>
    </location>
</feature>
<protein>
    <recommendedName>
        <fullName evidence="2">DUF4124 domain-containing protein</fullName>
    </recommendedName>
</protein>
<name>U2ZT75_AQUA1</name>
<dbReference type="Proteomes" id="UP000016560">
    <property type="component" value="Unassembled WGS sequence"/>
</dbReference>
<keyword evidence="1" id="KW-0732">Signal</keyword>
<dbReference type="EMBL" id="BATI01000044">
    <property type="protein sequence ID" value="GAD64650.1"/>
    <property type="molecule type" value="Genomic_DNA"/>
</dbReference>
<dbReference type="RefSeq" id="WP_021702723.1">
    <property type="nucleotide sequence ID" value="NZ_BATI01000044.1"/>
</dbReference>
<feature type="signal peptide" evidence="1">
    <location>
        <begin position="1"/>
        <end position="22"/>
    </location>
</feature>
<sequence length="190" mass="20590">MNKERVVVLLFFLLGIPLSVSAQIYKWTDANGKVQFSSVPPAGGAAEEIPTHSSTSLAPTSIQAEPVSDAQGSGSEASALQASAIIGKWRLAVEYPGTSDWTFNADGTFVREWKTPGWGEGRGSGVWRVESGGLLIDEKKASSTFVNGETVPFRPEITIYRVIAIRAQSILVKRKDELGVLEPTEWVRVK</sequence>
<comment type="caution">
    <text evidence="3">The sequence shown here is derived from an EMBL/GenBank/DDBJ whole genome shotgun (WGS) entry which is preliminary data.</text>
</comment>
<evidence type="ECO:0000256" key="1">
    <source>
        <dbReference type="SAM" id="SignalP"/>
    </source>
</evidence>
<evidence type="ECO:0000313" key="4">
    <source>
        <dbReference type="Proteomes" id="UP000016560"/>
    </source>
</evidence>
<feature type="chain" id="PRO_5004638663" description="DUF4124 domain-containing protein" evidence="1">
    <location>
        <begin position="23"/>
        <end position="190"/>
    </location>
</feature>
<dbReference type="AlphaFoldDB" id="U2ZT75"/>